<feature type="domain" description="Thyroglobulin type-1" evidence="8">
    <location>
        <begin position="143"/>
        <end position="215"/>
    </location>
</feature>
<feature type="region of interest" description="Disordered" evidence="5">
    <location>
        <begin position="2729"/>
        <end position="2761"/>
    </location>
</feature>
<feature type="compositionally biased region" description="Basic and acidic residues" evidence="5">
    <location>
        <begin position="2007"/>
        <end position="2047"/>
    </location>
</feature>
<feature type="compositionally biased region" description="Low complexity" evidence="5">
    <location>
        <begin position="2313"/>
        <end position="2328"/>
    </location>
</feature>
<dbReference type="InterPro" id="IPR036880">
    <property type="entry name" value="Kunitz_BPTI_sf"/>
</dbReference>
<feature type="region of interest" description="Disordered" evidence="5">
    <location>
        <begin position="2282"/>
        <end position="2510"/>
    </location>
</feature>
<dbReference type="PROSITE" id="PS50279">
    <property type="entry name" value="BPTI_KUNITZ_2"/>
    <property type="match status" value="10"/>
</dbReference>
<feature type="compositionally biased region" description="Low complexity" evidence="5">
    <location>
        <begin position="2169"/>
        <end position="2204"/>
    </location>
</feature>
<dbReference type="WBParaSite" id="Gr19_v10_g4214.t1">
    <property type="protein sequence ID" value="Gr19_v10_g4214.t1"/>
    <property type="gene ID" value="Gr19_v10_g4214"/>
</dbReference>
<feature type="region of interest" description="Disordered" evidence="5">
    <location>
        <begin position="525"/>
        <end position="582"/>
    </location>
</feature>
<feature type="compositionally biased region" description="Pro residues" evidence="5">
    <location>
        <begin position="877"/>
        <end position="906"/>
    </location>
</feature>
<feature type="compositionally biased region" description="Low complexity" evidence="5">
    <location>
        <begin position="3022"/>
        <end position="3055"/>
    </location>
</feature>
<feature type="compositionally biased region" description="Low complexity" evidence="5">
    <location>
        <begin position="2282"/>
        <end position="2302"/>
    </location>
</feature>
<sequence length="3720" mass="407682">MIGRHSFQQLLTAQHWPIPLFLLALCAVLSANSLIEAAAIPAASAATGVDLCKRQPFRGRCPPGPNGIQMRSQFVLRYYLRNGECISYPYGHCVSDENEPRLYRYKEECEDACPNRERDATYATVGPKTGGQASAATPVTPLMTVCQQQRQKATAVGGVEGGGLVRGAFVPECSPLGTFVPLQCEPGGTECFCVDAEGIELKHSRTKDGGQKPDCEKIASAPAPLTNECTGPAEAGPCMAFSQRWHFDENGRHCVAFNYSGCGGNGNNYISEQACKQRCETETKCDGSELPLKDGNGQLVNCSAEGNKCPIGFNCHSIQQTSVCCPNTRNEKGVNADLQSPAALLVSDKKADESDKKADESDKKADESDKKADESDKKADESDKKADESDKKADESDKKADESDKKADESDKKADESDKKADESDKKADEDLCSLPKDRGPCDQYQMRFYFNRELDECKYFFYGGCDGNANNFARVEECEKACVGGAKSMEAAVLRNASALFTTATAEVITIASPSTAVTTTIEAMGTQGPPDGQTADETHSSSSSSSSSTDMNSSHKANGTEKHGNTTAKKQNLSSNRCQHPKDDGNCAAQFVRWFWNTETKKCEQFTYGGCNGNGNNFGSREECLSICHREVVPPVEKSVDPRSDVCESDVDEGQCGGEFMRYTFDRHTGECRQFQYGGCGGNGNNFASLVDCKRRCTPPETEGKKVLSNNICDHRIDPGECSGVFHRYGYDSDTNRCNQFMYGGCSGNGNNFATLADCQVACVRSDCSQTDPPKDCDLTRCQLVKDGRGCTLCSCAPTRHPPLIPGPESAGRAHCPPLDIQLCVEPCIIFLNRKGCQECVCPLLPPTPTQASTGVEQPPAPALPEDESVSVPNRPAPRPVAPALSPPAPVSSPPSPPSPPSAPAPKLIEVIQHGVPNSVSGSLLPPPTAAVTASTPTEPTPPSPSAAASSDDSPTSQQIITTITTAAAPLPIASVQRQQHEQQQQQQQQQQQVVAFGNNEICSQILDPGAPSCTRFVQRWYFNVEHAQCESFTYTGCAGNRNHFFSQKECQIYCGRFSRTGTHTDGGEHSAAVQQPSPAFSLPTLPTPPSSSSPQAAVVPIGVDEQKVRQQKVEDVDVEQSKRVPLKLADDEEGKPLQKQLKNNQTAAGQQTDNETQEEGREESVAATTGEQGHKNTVATIAANAVGLKNGQRSDGWKEPQGQAVESVREAENEQRVEGNSEERMQTAKEGKEGDKRKEERMVENGTEREEEQKEVRDEQRKEREEQKEVREEQGKEKEEQKMMESGEEKGAEKEVRSDKEMPKMTVPDHVEEPPITIQTPPALPSVETSAARGDIKVPQNEAKDEEEEEKDVEKQGRTEEEDGEKIMDKGGDGIRRVKEEEEWRRAKEEEKRTKEEEASKADEENGRRAKEEEEKRTKEEDGRKRAREEEAKRIAVEEGRRAKEEEERTKEEDRRKIAREEEARRIAVEEGRKAKEEEGKRRADEEGRRRADEEGRRRADEEGRRRADEEGRRRADEEGRRRADEEGRRRADEDGRRRADEEGRRRADEEGKRRADEEGRRRADEEGRRRADEEGRRRADEEGRRRADEEGRRRADEEGRRRADEEGRRKADEEERIRVDEEEEGKLVKEEEQKSVKEEEGRRRVEEGGKRVKENGKIVFEKEQNQLQQNHGVQEQEEAPVTQEKVEEVEKTAPATTSVPVPSPPLPQTQAEHRVIPPREPPRVKQQEQVAALPGKNNIYTNVEENGSGRSTEEGGREEYEEKKEESGKETLRGNQKGDEIALEKEEKHGQQQQQVVQGQHPPMWLFSVGRGAEGGRDGLHRLKIHSIEVPQVSTKSAVAAWNGTASEQPGRGPGRVTTIDLKELGRGDGDARHKGMEQQQRLQVPLQAGGVQIEKGAEGGQKNADKVESGRHREEQKEMIIENKEDNEKEGRTGGGKGEADDMIWLETESNKEAENRGKEKNEEKEESARRAKLDETATELESEGDDDRNEGEESEQVYIAPEEKPAEEERPKNSREWEGREKEKETDKKKKEHREVEKETEVLQSPIQTQNIPQQNVQTLPQQQFSQQQIQQVQLQHRQQAVPPQTQQTQGGQLQEAAPPQIQQVQGGQKYHVPLPKVQKIQRGQSQHALFPQIQQVQGKQPQQTLSLQDQQVQAGQPHEALPPQIQQSRQQQQDMLPQDQQVHGGEPQQAPLLQAQQIKEQSQQVPLSQIEQVQGGQPQKTPPSQAQQVNSGEPQQAAPPQTQQIQGRQPQEVAPPQVQQVQGGQRYHVRLPQVQQVQGRQPQQTLSLQAQQVQAGQPHEAPPPQIQQSGQQQQNMLPQDQQVHEGKPQQAPLLQAQQIKGQSQQVPLSQIEQVQGGQPQQTPPPQAQQVNSGQPQQAPSSQIQQIQGGQLQEVAPPQVQQVQGVQPQQALPQQTEKGQPQHVSHQVQEGGGRSQQTPLIQQEQGVQPQQAPPLQAQQEQGEQPQQAQIQQRVGEQPQQATPESHLSLQEPHKEQEQQQQHVQRQRLDLFQNISDHKTDVPHAASPHLQAAQQTQEIQSRPQHNDEGHQQIQSQNLDQVQSSSTPPLSPPNAPMTGNASSPLTAASVPVSGGEGALSDLFTLHHLQQQGGGGGGGGSGREEVARKMLPVWGGLIDDSSRLQPITLEEMQAGNSTETREEGGGEQLADGEEREAAGTEASPHQQQQAGRLAPTRADVFPHQQQMNGLAPTVPVGMQQDTALMTNGPAMASSGHTQQPPPTPALADPNTPPTVSARSPLPELVPLVRSSTVSPASPLSPPQQKALVPPIMPDTLENVRDSAEVVCSLPPDAGACRQYVPKWFFNAQTGLCEQFSFGGCQGNQNNFAEREQCETKCKKVQQLTNSHQLLPEKCSLEREEGTGGGYHVQWYFNVRNLRCEQFVWQGQSGNENRFSTNDECEAMCKFFQLPGVPHPQNVVTNARTPPALTSIDQQQKSREVGAVQAQNANDEGEDQQQQTEHENELPLAKAATIALTENSQGAIGMPALAQAIGEMPTLSAEPAAPAPAPASLQAPPSLPSSGTASGYSSYSAQPLPKMPQQLPANLPPMLGPSPPAVIDYQTGKRFDQPKEALASAVVAASPTVAVQSGLPNHVPSNKEEQNIGGMDQKGFGEFPGALETFGQSFSKEVVVAQPQRAAHQTIPVCPNGLNAMRYKDGRPVMCLPGMNQCPAKSVCFFNGLDYTCCPNEDDPYDQHVFGGYDGEELKHGYKSQQQQNSFLRHRLHHQHRRVRRGQQSVLASSAFSVDSGGSPSSAHSLRFDDKAPPARINQAIYRQHNLLTAASADLSPCVQPLRRGGCQEASLRYFYDLALDQCRLFYFSGCDGNENNFAKLADCETRCKIGLTANSAKPKLGLGPCPGAELPLGGKNPVLCGDRSDSIGCPSGYFCADGPPSVCCPGQKSSELRRKPSIGAPGGTADKQLEVKASNDEEDAARTMLADLPAICPDGSDPMKNDTSGELLVCGAGIELDGQAMCSRGFFCSINTDRNLRMCCPLVSQGSQLSSSSEIVAPHFGIRSSNPGEVVGQGSAPFDRRTAKGTPSNVPPTTGTEAKSNSQSAQPLDVPSQPASAAARAAGAPTEFAHLLIAGAKKGGDAAPTEQLKLAEPKEGEGDIGIQDPFEVNRTSKTESIQNFCRLRPIEGRQCRAGEPSPPSHLQYFFDSKERKCKVFFHRGCGGNANRFSTRQQCESRCGSARSRH</sequence>
<feature type="compositionally biased region" description="Basic and acidic residues" evidence="5">
    <location>
        <begin position="1355"/>
        <end position="1668"/>
    </location>
</feature>
<feature type="compositionally biased region" description="Polar residues" evidence="5">
    <location>
        <begin position="1169"/>
        <end position="1182"/>
    </location>
</feature>
<dbReference type="GO" id="GO:0005615">
    <property type="term" value="C:extracellular space"/>
    <property type="evidence" value="ECO:0007669"/>
    <property type="project" value="TreeGrafter"/>
</dbReference>
<evidence type="ECO:0000259" key="7">
    <source>
        <dbReference type="PROSITE" id="PS50279"/>
    </source>
</evidence>
<feature type="region of interest" description="Disordered" evidence="5">
    <location>
        <begin position="1066"/>
        <end position="1100"/>
    </location>
</feature>
<feature type="compositionally biased region" description="Polar residues" evidence="5">
    <location>
        <begin position="1143"/>
        <end position="1157"/>
    </location>
</feature>
<dbReference type="InterPro" id="IPR028150">
    <property type="entry name" value="Lustrin_cystein"/>
</dbReference>
<dbReference type="SMART" id="SM00211">
    <property type="entry name" value="TY"/>
    <property type="match status" value="1"/>
</dbReference>
<feature type="compositionally biased region" description="Polar residues" evidence="5">
    <location>
        <begin position="2346"/>
        <end position="2359"/>
    </location>
</feature>
<feature type="compositionally biased region" description="Low complexity" evidence="5">
    <location>
        <begin position="2241"/>
        <end position="2270"/>
    </location>
</feature>
<dbReference type="CDD" id="cd00191">
    <property type="entry name" value="TY"/>
    <property type="match status" value="1"/>
</dbReference>
<feature type="region of interest" description="Disordered" evidence="5">
    <location>
        <begin position="3535"/>
        <end position="3597"/>
    </location>
</feature>
<feature type="compositionally biased region" description="Polar residues" evidence="5">
    <location>
        <begin position="2556"/>
        <end position="2572"/>
    </location>
</feature>
<feature type="region of interest" description="Disordered" evidence="5">
    <location>
        <begin position="2953"/>
        <end position="2988"/>
    </location>
</feature>
<dbReference type="FunFam" id="4.10.410.10:FF:000020">
    <property type="entry name" value="Collagen, type VI, alpha 3"/>
    <property type="match status" value="3"/>
</dbReference>
<feature type="compositionally biased region" description="Low complexity" evidence="5">
    <location>
        <begin position="2445"/>
        <end position="2478"/>
    </location>
</feature>
<feature type="domain" description="BPTI/Kunitz inhibitor" evidence="7">
    <location>
        <begin position="580"/>
        <end position="630"/>
    </location>
</feature>
<dbReference type="InterPro" id="IPR000716">
    <property type="entry name" value="Thyroglobulin_1"/>
</dbReference>
<feature type="compositionally biased region" description="Basic and acidic residues" evidence="5">
    <location>
        <begin position="1870"/>
        <end position="1881"/>
    </location>
</feature>
<dbReference type="PROSITE" id="PS00484">
    <property type="entry name" value="THYROGLOBULIN_1_1"/>
    <property type="match status" value="1"/>
</dbReference>
<feature type="compositionally biased region" description="Polar residues" evidence="5">
    <location>
        <begin position="3560"/>
        <end position="3581"/>
    </location>
</feature>
<feature type="domain" description="BPTI/Kunitz inhibitor" evidence="7">
    <location>
        <begin position="2810"/>
        <end position="2860"/>
    </location>
</feature>
<feature type="signal peptide" evidence="6">
    <location>
        <begin position="1"/>
        <end position="37"/>
    </location>
</feature>
<evidence type="ECO:0000256" key="2">
    <source>
        <dbReference type="ARBA" id="ARBA00022900"/>
    </source>
</evidence>
<dbReference type="PANTHER" id="PTHR10083">
    <property type="entry name" value="KUNITZ-TYPE PROTEASE INHIBITOR-RELATED"/>
    <property type="match status" value="1"/>
</dbReference>
<evidence type="ECO:0000313" key="10">
    <source>
        <dbReference type="WBParaSite" id="Gr19_v10_g4214.t1"/>
    </source>
</evidence>
<feature type="compositionally biased region" description="Low complexity" evidence="5">
    <location>
        <begin position="2374"/>
        <end position="2421"/>
    </location>
</feature>
<dbReference type="PROSITE" id="PS51162">
    <property type="entry name" value="THYROGLOBULIN_1_2"/>
    <property type="match status" value="1"/>
</dbReference>
<feature type="compositionally biased region" description="Basic and acidic residues" evidence="5">
    <location>
        <begin position="1954"/>
        <end position="1981"/>
    </location>
</feature>
<evidence type="ECO:0000256" key="1">
    <source>
        <dbReference type="ARBA" id="ARBA00022690"/>
    </source>
</evidence>
<dbReference type="SUPFAM" id="SSF57362">
    <property type="entry name" value="BPTI-like"/>
    <property type="match status" value="10"/>
</dbReference>
<feature type="compositionally biased region" description="Basic and acidic residues" evidence="5">
    <location>
        <begin position="1755"/>
        <end position="1794"/>
    </location>
</feature>
<dbReference type="CDD" id="cd00109">
    <property type="entry name" value="Kunitz-type"/>
    <property type="match status" value="7"/>
</dbReference>
<dbReference type="GO" id="GO:0004867">
    <property type="term" value="F:serine-type endopeptidase inhibitor activity"/>
    <property type="evidence" value="ECO:0007669"/>
    <property type="project" value="UniProtKB-KW"/>
</dbReference>
<feature type="compositionally biased region" description="Polar residues" evidence="5">
    <location>
        <begin position="2483"/>
        <end position="2494"/>
    </location>
</feature>
<feature type="domain" description="BPTI/Kunitz inhibitor" evidence="7">
    <location>
        <begin position="229"/>
        <end position="279"/>
    </location>
</feature>
<feature type="compositionally biased region" description="Polar residues" evidence="5">
    <location>
        <begin position="2422"/>
        <end position="2434"/>
    </location>
</feature>
<dbReference type="InterPro" id="IPR050098">
    <property type="entry name" value="TFPI/VKTCI-like"/>
</dbReference>
<feature type="compositionally biased region" description="Basic and acidic residues" evidence="5">
    <location>
        <begin position="1210"/>
        <end position="1316"/>
    </location>
</feature>
<evidence type="ECO:0000256" key="6">
    <source>
        <dbReference type="SAM" id="SignalP"/>
    </source>
</evidence>
<keyword evidence="3 4" id="KW-1015">Disulfide bond</keyword>
<feature type="domain" description="BPTI/Kunitz inhibitor" evidence="7">
    <location>
        <begin position="715"/>
        <end position="765"/>
    </location>
</feature>
<dbReference type="InterPro" id="IPR006150">
    <property type="entry name" value="Cys_repeat_1"/>
</dbReference>
<feature type="compositionally biased region" description="Low complexity" evidence="5">
    <location>
        <begin position="1795"/>
        <end position="1804"/>
    </location>
</feature>
<feature type="compositionally biased region" description="Low complexity" evidence="5">
    <location>
        <begin position="948"/>
        <end position="960"/>
    </location>
</feature>
<dbReference type="PROSITE" id="PS00280">
    <property type="entry name" value="BPTI_KUNITZ_1"/>
    <property type="match status" value="8"/>
</dbReference>
<keyword evidence="1" id="KW-0646">Protease inhibitor</keyword>
<dbReference type="SUPFAM" id="SSF57610">
    <property type="entry name" value="Thyroglobulin type-1 domain"/>
    <property type="match status" value="1"/>
</dbReference>
<feature type="compositionally biased region" description="Low complexity" evidence="5">
    <location>
        <begin position="2139"/>
        <end position="2160"/>
    </location>
</feature>
<dbReference type="PRINTS" id="PR00759">
    <property type="entry name" value="BASICPTASE"/>
</dbReference>
<feature type="domain" description="BPTI/Kunitz inhibitor" evidence="7">
    <location>
        <begin position="2877"/>
        <end position="2927"/>
    </location>
</feature>
<evidence type="ECO:0000313" key="9">
    <source>
        <dbReference type="Proteomes" id="UP000887572"/>
    </source>
</evidence>
<feature type="region of interest" description="Disordered" evidence="5">
    <location>
        <begin position="853"/>
        <end position="960"/>
    </location>
</feature>
<feature type="region of interest" description="Disordered" evidence="5">
    <location>
        <begin position="2654"/>
        <end position="2697"/>
    </location>
</feature>
<feature type="region of interest" description="Disordered" evidence="5">
    <location>
        <begin position="2524"/>
        <end position="2597"/>
    </location>
</feature>
<dbReference type="Gene3D" id="4.10.410.10">
    <property type="entry name" value="Pancreatic trypsin inhibitor Kunitz domain"/>
    <property type="match status" value="10"/>
</dbReference>
<dbReference type="InterPro" id="IPR036857">
    <property type="entry name" value="Thyroglobulin_1_sf"/>
</dbReference>
<feature type="compositionally biased region" description="Polar residues" evidence="5">
    <location>
        <begin position="2581"/>
        <end position="2590"/>
    </location>
</feature>
<feature type="region of interest" description="Disordered" evidence="5">
    <location>
        <begin position="345"/>
        <end position="437"/>
    </location>
</feature>
<keyword evidence="9" id="KW-1185">Reference proteome</keyword>
<organism evidence="9 10">
    <name type="scientific">Globodera rostochiensis</name>
    <name type="common">Golden nematode worm</name>
    <name type="synonym">Heterodera rostochiensis</name>
    <dbReference type="NCBI Taxonomy" id="31243"/>
    <lineage>
        <taxon>Eukaryota</taxon>
        <taxon>Metazoa</taxon>
        <taxon>Ecdysozoa</taxon>
        <taxon>Nematoda</taxon>
        <taxon>Chromadorea</taxon>
        <taxon>Rhabditida</taxon>
        <taxon>Tylenchina</taxon>
        <taxon>Tylenchomorpha</taxon>
        <taxon>Tylenchoidea</taxon>
        <taxon>Heteroderidae</taxon>
        <taxon>Heteroderinae</taxon>
        <taxon>Globodera</taxon>
    </lineage>
</organism>
<feature type="compositionally biased region" description="Polar residues" evidence="5">
    <location>
        <begin position="2048"/>
        <end position="2059"/>
    </location>
</feature>
<feature type="compositionally biased region" description="Low complexity" evidence="5">
    <location>
        <begin position="2335"/>
        <end position="2345"/>
    </location>
</feature>
<reference evidence="10" key="1">
    <citation type="submission" date="2022-11" db="UniProtKB">
        <authorList>
            <consortium name="WormBaseParasite"/>
        </authorList>
    </citation>
    <scope>IDENTIFICATION</scope>
</reference>
<name>A0A914HT32_GLORO</name>
<evidence type="ECO:0000256" key="4">
    <source>
        <dbReference type="PROSITE-ProRule" id="PRU00500"/>
    </source>
</evidence>
<feature type="compositionally biased region" description="Acidic residues" evidence="5">
    <location>
        <begin position="1982"/>
        <end position="2001"/>
    </location>
</feature>
<feature type="compositionally biased region" description="Basic and acidic residues" evidence="5">
    <location>
        <begin position="347"/>
        <end position="437"/>
    </location>
</feature>
<proteinExistence type="predicted"/>
<feature type="compositionally biased region" description="Basic and acidic residues" evidence="5">
    <location>
        <begin position="1908"/>
        <end position="1937"/>
    </location>
</feature>
<comment type="caution">
    <text evidence="4">Lacks conserved residue(s) required for the propagation of feature annotation.</text>
</comment>
<keyword evidence="6" id="KW-0732">Signal</keyword>
<accession>A0A914HT32</accession>
<feature type="domain" description="BPTI/Kunitz inhibitor" evidence="7">
    <location>
        <begin position="433"/>
        <end position="483"/>
    </location>
</feature>
<feature type="region of interest" description="Disordered" evidence="5">
    <location>
        <begin position="1870"/>
        <end position="2270"/>
    </location>
</feature>
<feature type="compositionally biased region" description="Polar residues" evidence="5">
    <location>
        <begin position="2537"/>
        <end position="2548"/>
    </location>
</feature>
<feature type="compositionally biased region" description="Basic and acidic residues" evidence="5">
    <location>
        <begin position="1113"/>
        <end position="1125"/>
    </location>
</feature>
<dbReference type="Proteomes" id="UP000887572">
    <property type="component" value="Unplaced"/>
</dbReference>
<feature type="domain" description="BPTI/Kunitz inhibitor" evidence="7">
    <location>
        <begin position="3656"/>
        <end position="3713"/>
    </location>
</feature>
<protein>
    <submittedName>
        <fullName evidence="10">Uncharacterized protein</fullName>
    </submittedName>
</protein>
<feature type="region of interest" description="Disordered" evidence="5">
    <location>
        <begin position="1113"/>
        <end position="1816"/>
    </location>
</feature>
<evidence type="ECO:0000259" key="8">
    <source>
        <dbReference type="PROSITE" id="PS51162"/>
    </source>
</evidence>
<keyword evidence="2" id="KW-0722">Serine protease inhibitor</keyword>
<dbReference type="PANTHER" id="PTHR10083:SF374">
    <property type="entry name" value="BPTI_KUNITZ INHIBITOR DOMAIN-CONTAINING PROTEIN"/>
    <property type="match status" value="1"/>
</dbReference>
<feature type="domain" description="BPTI/Kunitz inhibitor" evidence="7">
    <location>
        <begin position="1005"/>
        <end position="1057"/>
    </location>
</feature>
<feature type="region of interest" description="Disordered" evidence="5">
    <location>
        <begin position="3022"/>
        <end position="3073"/>
    </location>
</feature>
<feature type="chain" id="PRO_5037771315" evidence="6">
    <location>
        <begin position="38"/>
        <end position="3720"/>
    </location>
</feature>
<feature type="domain" description="BPTI/Kunitz inhibitor" evidence="7">
    <location>
        <begin position="3312"/>
        <end position="3362"/>
    </location>
</feature>
<dbReference type="Gene3D" id="4.10.800.10">
    <property type="entry name" value="Thyroglobulin type-1"/>
    <property type="match status" value="1"/>
</dbReference>
<dbReference type="SMART" id="SM00131">
    <property type="entry name" value="KU"/>
    <property type="match status" value="10"/>
</dbReference>
<dbReference type="InterPro" id="IPR002223">
    <property type="entry name" value="Kunitz_BPTI"/>
</dbReference>
<feature type="compositionally biased region" description="Polar residues" evidence="5">
    <location>
        <begin position="567"/>
        <end position="580"/>
    </location>
</feature>
<dbReference type="Pfam" id="PF14625">
    <property type="entry name" value="Lustrin_cystein"/>
    <property type="match status" value="3"/>
</dbReference>
<feature type="compositionally biased region" description="Low complexity" evidence="5">
    <location>
        <begin position="2060"/>
        <end position="2101"/>
    </location>
</feature>
<dbReference type="Pfam" id="PF00086">
    <property type="entry name" value="Thyroglobulin_1"/>
    <property type="match status" value="1"/>
</dbReference>
<evidence type="ECO:0000256" key="5">
    <source>
        <dbReference type="SAM" id="MobiDB-lite"/>
    </source>
</evidence>
<dbReference type="SMART" id="SM00289">
    <property type="entry name" value="WR1"/>
    <property type="match status" value="4"/>
</dbReference>
<dbReference type="InterPro" id="IPR020901">
    <property type="entry name" value="Prtase_inh_Kunz-CS"/>
</dbReference>
<feature type="compositionally biased region" description="Polar residues" evidence="5">
    <location>
        <begin position="2205"/>
        <end position="2240"/>
    </location>
</feature>
<feature type="domain" description="BPTI/Kunitz inhibitor" evidence="7">
    <location>
        <begin position="649"/>
        <end position="699"/>
    </location>
</feature>
<feature type="compositionally biased region" description="Basic and acidic residues" evidence="5">
    <location>
        <begin position="1715"/>
        <end position="1730"/>
    </location>
</feature>
<evidence type="ECO:0000256" key="3">
    <source>
        <dbReference type="ARBA" id="ARBA00023157"/>
    </source>
</evidence>
<feature type="disulfide bond" evidence="4">
    <location>
        <begin position="184"/>
        <end position="191"/>
    </location>
</feature>
<dbReference type="Pfam" id="PF00014">
    <property type="entry name" value="Kunitz_BPTI"/>
    <property type="match status" value="10"/>
</dbReference>